<sequence length="277" mass="31878">MENLIKFVTGFITYGIPALSFLWQIKSDLSDKKQIESIISNYNYRNDSNFNFQDVSIQNGYIQINNPQSINIDLKNELNQFESERLEDKKFLSKNLYGLSLLLIFALFILNLIHNFHNTWDAFKDIPSIWDINKDVIIKNIALSFDKTLNQLLLMISIYLIAVVIKYCVNKYRVINTVGFILATLLYIGAYVATKQGFVQSLRYDADLSEFSFIISLLVGVVAFSFLFYSLDIIVARLFGLILNYKSKVKTNLVNNVSSISIVITPLLILIVKNFFR</sequence>
<comment type="caution">
    <text evidence="2">The sequence shown here is derived from an EMBL/GenBank/DDBJ whole genome shotgun (WGS) entry which is preliminary data.</text>
</comment>
<protein>
    <submittedName>
        <fullName evidence="2">Uncharacterized protein</fullName>
    </submittedName>
</protein>
<evidence type="ECO:0000256" key="1">
    <source>
        <dbReference type="SAM" id="Phobius"/>
    </source>
</evidence>
<name>A0A9X4MMK1_STRSU</name>
<proteinExistence type="predicted"/>
<feature type="transmembrane region" description="Helical" evidence="1">
    <location>
        <begin position="213"/>
        <end position="241"/>
    </location>
</feature>
<dbReference type="EMBL" id="JANFMI010000017">
    <property type="protein sequence ID" value="MDG4516461.1"/>
    <property type="molecule type" value="Genomic_DNA"/>
</dbReference>
<keyword evidence="1" id="KW-0472">Membrane</keyword>
<reference evidence="2" key="1">
    <citation type="submission" date="2022-07" db="EMBL/GenBank/DDBJ databases">
        <title>Whole Genome Sequencing of Streptococcus suis.</title>
        <authorList>
            <person name="Dai X."/>
            <person name="Huang J."/>
            <person name="Wang L."/>
        </authorList>
    </citation>
    <scope>NUCLEOTIDE SEQUENCE</scope>
    <source>
        <strain evidence="2">HDJ11</strain>
    </source>
</reference>
<organism evidence="2 3">
    <name type="scientific">Streptococcus suis</name>
    <dbReference type="NCBI Taxonomy" id="1307"/>
    <lineage>
        <taxon>Bacteria</taxon>
        <taxon>Bacillati</taxon>
        <taxon>Bacillota</taxon>
        <taxon>Bacilli</taxon>
        <taxon>Lactobacillales</taxon>
        <taxon>Streptococcaceae</taxon>
        <taxon>Streptococcus</taxon>
    </lineage>
</organism>
<keyword evidence="1" id="KW-1133">Transmembrane helix</keyword>
<evidence type="ECO:0000313" key="3">
    <source>
        <dbReference type="Proteomes" id="UP001152877"/>
    </source>
</evidence>
<feature type="transmembrane region" description="Helical" evidence="1">
    <location>
        <begin position="253"/>
        <end position="272"/>
    </location>
</feature>
<keyword evidence="1" id="KW-0812">Transmembrane</keyword>
<dbReference type="AlphaFoldDB" id="A0A9X4MMK1"/>
<feature type="transmembrane region" description="Helical" evidence="1">
    <location>
        <begin position="6"/>
        <end position="25"/>
    </location>
</feature>
<dbReference type="RefSeq" id="WP_079267559.1">
    <property type="nucleotide sequence ID" value="NZ_CP032064.1"/>
</dbReference>
<evidence type="ECO:0000313" key="2">
    <source>
        <dbReference type="EMBL" id="MDG4516461.1"/>
    </source>
</evidence>
<feature type="transmembrane region" description="Helical" evidence="1">
    <location>
        <begin position="95"/>
        <end position="113"/>
    </location>
</feature>
<feature type="transmembrane region" description="Helical" evidence="1">
    <location>
        <begin position="152"/>
        <end position="169"/>
    </location>
</feature>
<gene>
    <name evidence="2" type="ORF">NOL11_05720</name>
</gene>
<feature type="transmembrane region" description="Helical" evidence="1">
    <location>
        <begin position="174"/>
        <end position="193"/>
    </location>
</feature>
<dbReference type="Proteomes" id="UP001152877">
    <property type="component" value="Unassembled WGS sequence"/>
</dbReference>
<accession>A0A9X4MMK1</accession>